<evidence type="ECO:0000313" key="5">
    <source>
        <dbReference type="EMBL" id="KAK8843443.1"/>
    </source>
</evidence>
<protein>
    <recommendedName>
        <fullName evidence="2">COP9 signalosome complex subunit 6</fullName>
    </recommendedName>
</protein>
<dbReference type="Pfam" id="PF01398">
    <property type="entry name" value="JAB"/>
    <property type="match status" value="1"/>
</dbReference>
<feature type="region of interest" description="Disordered" evidence="3">
    <location>
        <begin position="316"/>
        <end position="351"/>
    </location>
</feature>
<keyword evidence="2" id="KW-0539">Nucleus</keyword>
<dbReference type="SMART" id="SM00232">
    <property type="entry name" value="JAB_MPN"/>
    <property type="match status" value="1"/>
</dbReference>
<organism evidence="5 6">
    <name type="scientific">Kwoniella newhampshirensis</name>
    <dbReference type="NCBI Taxonomy" id="1651941"/>
    <lineage>
        <taxon>Eukaryota</taxon>
        <taxon>Fungi</taxon>
        <taxon>Dikarya</taxon>
        <taxon>Basidiomycota</taxon>
        <taxon>Agaricomycotina</taxon>
        <taxon>Tremellomycetes</taxon>
        <taxon>Tremellales</taxon>
        <taxon>Cryptococcaceae</taxon>
        <taxon>Kwoniella</taxon>
    </lineage>
</organism>
<evidence type="ECO:0000256" key="3">
    <source>
        <dbReference type="SAM" id="MobiDB-lite"/>
    </source>
</evidence>
<dbReference type="KEGG" id="kne:92184358"/>
<keyword evidence="2" id="KW-0736">Signalosome</keyword>
<dbReference type="InterPro" id="IPR033859">
    <property type="entry name" value="MPN_CSN6"/>
</dbReference>
<evidence type="ECO:0000256" key="1">
    <source>
        <dbReference type="ARBA" id="ARBA00010893"/>
    </source>
</evidence>
<feature type="compositionally biased region" description="Gly residues" evidence="3">
    <location>
        <begin position="323"/>
        <end position="351"/>
    </location>
</feature>
<accession>A0AAW0YSB2</accession>
<keyword evidence="6" id="KW-1185">Reference proteome</keyword>
<dbReference type="GO" id="GO:0008180">
    <property type="term" value="C:COP9 signalosome"/>
    <property type="evidence" value="ECO:0007669"/>
    <property type="project" value="UniProtKB-UniRule"/>
</dbReference>
<dbReference type="Proteomes" id="UP001388673">
    <property type="component" value="Unassembled WGS sequence"/>
</dbReference>
<dbReference type="CDD" id="cd08063">
    <property type="entry name" value="MPN_CSN6"/>
    <property type="match status" value="1"/>
</dbReference>
<gene>
    <name evidence="5" type="ORF">IAR55_007100</name>
</gene>
<comment type="similarity">
    <text evidence="1 2">Belongs to the peptidase M67A family. CSN6 subfamily.</text>
</comment>
<feature type="domain" description="MPN" evidence="4">
    <location>
        <begin position="21"/>
        <end position="172"/>
    </location>
</feature>
<comment type="subcellular location">
    <subcellularLocation>
        <location evidence="2">Cytoplasm</location>
    </subcellularLocation>
    <subcellularLocation>
        <location evidence="2">Nucleus</location>
    </subcellularLocation>
</comment>
<dbReference type="InterPro" id="IPR024969">
    <property type="entry name" value="EIF3F/CSN6-like_C"/>
</dbReference>
<dbReference type="GO" id="GO:0008237">
    <property type="term" value="F:metallopeptidase activity"/>
    <property type="evidence" value="ECO:0007669"/>
    <property type="project" value="InterPro"/>
</dbReference>
<sequence>MASSSTNAHVLSSGTTSGLTINLHPLPILNISDHFNRARLTTSDSPKLIGALLGTQSNREVSIINSFELIYLTSDADVDMGESSGSTSKVKSRYRLNSEFFDTRKDQFKQVFPTLEVVGWYSVGDVPTADDVALHQRFTESIETPVFLIFHPDPTPGSQALPITIYEAALAEGGKESEAEGKFVQLEYGIETGEAERIAVDGVSRGGMGGDGEESTVVANLTTQRNAIRMLYERIAVLLQYISGVINKTAKPDHTVLRQISALVATLPTMDAKEFQDELITEYSDVRLEAYLTSLTKQLSALSEYADKHNILHPARNDDFGPAHGGRGGGGPRSFGGGLDFGAGGGGRRRK</sequence>
<dbReference type="RefSeq" id="XP_066799391.1">
    <property type="nucleotide sequence ID" value="XM_066950176.1"/>
</dbReference>
<dbReference type="Gene3D" id="3.40.140.10">
    <property type="entry name" value="Cytidine Deaminase, domain 2"/>
    <property type="match status" value="1"/>
</dbReference>
<reference evidence="5 6" key="1">
    <citation type="journal article" date="2024" name="bioRxiv">
        <title>Comparative genomics of Cryptococcus and Kwoniella reveals pathogenesis evolution and contrasting karyotype dynamics via intercentromeric recombination or chromosome fusion.</title>
        <authorList>
            <person name="Coelho M.A."/>
            <person name="David-Palma M."/>
            <person name="Shea T."/>
            <person name="Bowers K."/>
            <person name="McGinley-Smith S."/>
            <person name="Mohammad A.W."/>
            <person name="Gnirke A."/>
            <person name="Yurkov A.M."/>
            <person name="Nowrousian M."/>
            <person name="Sun S."/>
            <person name="Cuomo C.A."/>
            <person name="Heitman J."/>
        </authorList>
    </citation>
    <scope>NUCLEOTIDE SEQUENCE [LARGE SCALE GENOMIC DNA]</scope>
    <source>
        <strain evidence="5 6">CBS 13917</strain>
    </source>
</reference>
<dbReference type="PROSITE" id="PS50249">
    <property type="entry name" value="MPN"/>
    <property type="match status" value="1"/>
</dbReference>
<proteinExistence type="inferred from homology"/>
<name>A0AAW0YSB2_9TREE</name>
<keyword evidence="2" id="KW-0963">Cytoplasm</keyword>
<dbReference type="PANTHER" id="PTHR10540">
    <property type="entry name" value="EUKARYOTIC TRANSLATION INITIATION FACTOR 3 SUBUNIT F-RELATED"/>
    <property type="match status" value="1"/>
</dbReference>
<evidence type="ECO:0000313" key="6">
    <source>
        <dbReference type="Proteomes" id="UP001388673"/>
    </source>
</evidence>
<dbReference type="GO" id="GO:0005737">
    <property type="term" value="C:cytoplasm"/>
    <property type="evidence" value="ECO:0007669"/>
    <property type="project" value="UniProtKB-SubCell"/>
</dbReference>
<dbReference type="GeneID" id="92184358"/>
<dbReference type="Pfam" id="PF13012">
    <property type="entry name" value="MitMem_reg"/>
    <property type="match status" value="1"/>
</dbReference>
<dbReference type="GO" id="GO:0000338">
    <property type="term" value="P:protein deneddylation"/>
    <property type="evidence" value="ECO:0007669"/>
    <property type="project" value="InterPro"/>
</dbReference>
<comment type="function">
    <text evidence="2">Component of the COP9 signalosome complex (CSN), a complex involved in various cellular and developmental processes.</text>
</comment>
<dbReference type="PANTHER" id="PTHR10540:SF8">
    <property type="entry name" value="COP9 SIGNALOSOME COMPLEX SUBUNIT 6"/>
    <property type="match status" value="1"/>
</dbReference>
<dbReference type="AlphaFoldDB" id="A0AAW0YSB2"/>
<evidence type="ECO:0000256" key="2">
    <source>
        <dbReference type="RuleBase" id="RU367006"/>
    </source>
</evidence>
<dbReference type="InterPro" id="IPR000555">
    <property type="entry name" value="JAMM/MPN+_dom"/>
</dbReference>
<dbReference type="InterPro" id="IPR037518">
    <property type="entry name" value="MPN"/>
</dbReference>
<dbReference type="EMBL" id="JBCAWK010000015">
    <property type="protein sequence ID" value="KAK8843443.1"/>
    <property type="molecule type" value="Genomic_DNA"/>
</dbReference>
<evidence type="ECO:0000259" key="4">
    <source>
        <dbReference type="PROSITE" id="PS50249"/>
    </source>
</evidence>
<comment type="caution">
    <text evidence="5">The sequence shown here is derived from an EMBL/GenBank/DDBJ whole genome shotgun (WGS) entry which is preliminary data.</text>
</comment>